<evidence type="ECO:0000313" key="2">
    <source>
        <dbReference type="Proteomes" id="UP001220478"/>
    </source>
</evidence>
<keyword evidence="2" id="KW-1185">Reference proteome</keyword>
<accession>A0ABY8C2T6</accession>
<proteinExistence type="predicted"/>
<gene>
    <name evidence="1" type="ORF">PYS61_03320</name>
</gene>
<protein>
    <submittedName>
        <fullName evidence="1">Uncharacterized protein</fullName>
    </submittedName>
</protein>
<sequence length="44" mass="5284">MSIVNKLTRYFEKNIVDYAEYSCYIDCNNKVNRLIFLCIFISLL</sequence>
<reference evidence="1 2" key="1">
    <citation type="submission" date="2023-02" db="EMBL/GenBank/DDBJ databases">
        <title>Novel Oscillospiraceae bacterial genomes.</title>
        <authorList>
            <person name="Srinivasan S."/>
            <person name="Austin M.N."/>
            <person name="Fiedler T.L."/>
            <person name="Strenk S.M."/>
            <person name="Agnew K.J."/>
            <person name="Nagana Gowda G.A."/>
            <person name="Raftery D."/>
            <person name="Beamer M.A."/>
            <person name="Achilles S.L."/>
            <person name="Wiesenfeld H.C."/>
            <person name="Fredricks D.N."/>
            <person name="Hillier S.L."/>
        </authorList>
    </citation>
    <scope>NUCLEOTIDE SEQUENCE [LARGE SCALE GENOMIC DNA]</scope>
    <source>
        <strain evidence="1 2">CHIC02 1186E3-8</strain>
    </source>
</reference>
<dbReference type="EMBL" id="CP118868">
    <property type="protein sequence ID" value="WEG34990.1"/>
    <property type="molecule type" value="Genomic_DNA"/>
</dbReference>
<dbReference type="RefSeq" id="WP_315571011.1">
    <property type="nucleotide sequence ID" value="NZ_CP118868.1"/>
</dbReference>
<dbReference type="Proteomes" id="UP001220478">
    <property type="component" value="Chromosome"/>
</dbReference>
<name>A0ABY8C2T6_9FIRM</name>
<organism evidence="1 2">
    <name type="scientific">Amygdalobacter indicium</name>
    <dbReference type="NCBI Taxonomy" id="3029272"/>
    <lineage>
        <taxon>Bacteria</taxon>
        <taxon>Bacillati</taxon>
        <taxon>Bacillota</taxon>
        <taxon>Clostridia</taxon>
        <taxon>Eubacteriales</taxon>
        <taxon>Oscillospiraceae</taxon>
        <taxon>Amygdalobacter</taxon>
    </lineage>
</organism>
<evidence type="ECO:0000313" key="1">
    <source>
        <dbReference type="EMBL" id="WEG34990.1"/>
    </source>
</evidence>